<dbReference type="EMBL" id="MU277193">
    <property type="protein sequence ID" value="KAI0066293.1"/>
    <property type="molecule type" value="Genomic_DNA"/>
</dbReference>
<reference evidence="1" key="1">
    <citation type="submission" date="2021-03" db="EMBL/GenBank/DDBJ databases">
        <authorList>
            <consortium name="DOE Joint Genome Institute"/>
            <person name="Ahrendt S."/>
            <person name="Looney B.P."/>
            <person name="Miyauchi S."/>
            <person name="Morin E."/>
            <person name="Drula E."/>
            <person name="Courty P.E."/>
            <person name="Chicoki N."/>
            <person name="Fauchery L."/>
            <person name="Kohler A."/>
            <person name="Kuo A."/>
            <person name="Labutti K."/>
            <person name="Pangilinan J."/>
            <person name="Lipzen A."/>
            <person name="Riley R."/>
            <person name="Andreopoulos W."/>
            <person name="He G."/>
            <person name="Johnson J."/>
            <person name="Barry K.W."/>
            <person name="Grigoriev I.V."/>
            <person name="Nagy L."/>
            <person name="Hibbett D."/>
            <person name="Henrissat B."/>
            <person name="Matheny P.B."/>
            <person name="Labbe J."/>
            <person name="Martin F."/>
        </authorList>
    </citation>
    <scope>NUCLEOTIDE SEQUENCE</scope>
    <source>
        <strain evidence="1">HHB10654</strain>
    </source>
</reference>
<accession>A0ACB8TDE6</accession>
<gene>
    <name evidence="1" type="ORF">BV25DRAFT_1913050</name>
</gene>
<keyword evidence="2" id="KW-1185">Reference proteome</keyword>
<organism evidence="1 2">
    <name type="scientific">Artomyces pyxidatus</name>
    <dbReference type="NCBI Taxonomy" id="48021"/>
    <lineage>
        <taxon>Eukaryota</taxon>
        <taxon>Fungi</taxon>
        <taxon>Dikarya</taxon>
        <taxon>Basidiomycota</taxon>
        <taxon>Agaricomycotina</taxon>
        <taxon>Agaricomycetes</taxon>
        <taxon>Russulales</taxon>
        <taxon>Auriscalpiaceae</taxon>
        <taxon>Artomyces</taxon>
    </lineage>
</organism>
<comment type="caution">
    <text evidence="1">The sequence shown here is derived from an EMBL/GenBank/DDBJ whole genome shotgun (WGS) entry which is preliminary data.</text>
</comment>
<sequence>MAPSVSGSVSEIVALCVESVLYGIYLVLFIGCAKVLVNKRTDQSRRLRLIIVSGSLFVLITWHEVIDAVRLVFSVRNGQTMESIYMYYADATSTLSVLKTAIYLVETVLYRCYIVWDAKWPVVLLPILLYIADCGTGIAAVYTLTLTGTNVWFNEKQERITNSFFSCTLALNTVCTALIAFRIWWWQPRTRPSSTLKHVTITLIESGAIYLVTLALLVATYSAKVDAFKVFLDVTSPVIGIVFSLIIVRVGRGVSSETTHHGTISGISFNVSSKRANMTTSTGISGGTTDEFSRHISPQGLYRINEIKVDVDVEQSSL</sequence>
<evidence type="ECO:0000313" key="1">
    <source>
        <dbReference type="EMBL" id="KAI0066293.1"/>
    </source>
</evidence>
<protein>
    <submittedName>
        <fullName evidence="1">Uncharacterized protein</fullName>
    </submittedName>
</protein>
<name>A0ACB8TDE6_9AGAM</name>
<reference evidence="1" key="2">
    <citation type="journal article" date="2022" name="New Phytol.">
        <title>Evolutionary transition to the ectomycorrhizal habit in the genomes of a hyperdiverse lineage of mushroom-forming fungi.</title>
        <authorList>
            <person name="Looney B."/>
            <person name="Miyauchi S."/>
            <person name="Morin E."/>
            <person name="Drula E."/>
            <person name="Courty P.E."/>
            <person name="Kohler A."/>
            <person name="Kuo A."/>
            <person name="LaButti K."/>
            <person name="Pangilinan J."/>
            <person name="Lipzen A."/>
            <person name="Riley R."/>
            <person name="Andreopoulos W."/>
            <person name="He G."/>
            <person name="Johnson J."/>
            <person name="Nolan M."/>
            <person name="Tritt A."/>
            <person name="Barry K.W."/>
            <person name="Grigoriev I.V."/>
            <person name="Nagy L.G."/>
            <person name="Hibbett D."/>
            <person name="Henrissat B."/>
            <person name="Matheny P.B."/>
            <person name="Labbe J."/>
            <person name="Martin F.M."/>
        </authorList>
    </citation>
    <scope>NUCLEOTIDE SEQUENCE</scope>
    <source>
        <strain evidence="1">HHB10654</strain>
    </source>
</reference>
<proteinExistence type="predicted"/>
<evidence type="ECO:0000313" key="2">
    <source>
        <dbReference type="Proteomes" id="UP000814140"/>
    </source>
</evidence>
<dbReference type="Proteomes" id="UP000814140">
    <property type="component" value="Unassembled WGS sequence"/>
</dbReference>